<name>A0A481ZBJ3_9VIRU</name>
<dbReference type="EMBL" id="MK500577">
    <property type="protein sequence ID" value="QBK92449.1"/>
    <property type="molecule type" value="Genomic_DNA"/>
</dbReference>
<proteinExistence type="predicted"/>
<gene>
    <name evidence="1" type="ORF">LCPAC401_00870</name>
</gene>
<evidence type="ECO:0000313" key="1">
    <source>
        <dbReference type="EMBL" id="QBK92449.1"/>
    </source>
</evidence>
<accession>A0A481ZBJ3</accession>
<sequence length="145" mass="16975">MNFKEYKRWIGEHAITKAEWEQMCVWGKRLQLLQPDYFLYQQLEGRSHFGKRYRTNKDDSIISIVCGSKMTEKEIDRLDYCGKRPTDGWHVTMKRKYIDDDESFNGYVFAAPDGIVNNGGSGNMHSRLMSLDIELPSMSEISYDD</sequence>
<protein>
    <submittedName>
        <fullName evidence="1">Uncharacterized protein</fullName>
    </submittedName>
</protein>
<organism evidence="1">
    <name type="scientific">Pithovirus LCPAC401</name>
    <dbReference type="NCBI Taxonomy" id="2506595"/>
    <lineage>
        <taxon>Viruses</taxon>
        <taxon>Pithoviruses</taxon>
    </lineage>
</organism>
<reference evidence="1" key="1">
    <citation type="journal article" date="2019" name="MBio">
        <title>Virus Genomes from Deep Sea Sediments Expand the Ocean Megavirome and Support Independent Origins of Viral Gigantism.</title>
        <authorList>
            <person name="Backstrom D."/>
            <person name="Yutin N."/>
            <person name="Jorgensen S.L."/>
            <person name="Dharamshi J."/>
            <person name="Homa F."/>
            <person name="Zaremba-Niedwiedzka K."/>
            <person name="Spang A."/>
            <person name="Wolf Y.I."/>
            <person name="Koonin E.V."/>
            <person name="Ettema T.J."/>
        </authorList>
    </citation>
    <scope>NUCLEOTIDE SEQUENCE</scope>
</reference>